<dbReference type="AlphaFoldDB" id="A0A1G7UTR0"/>
<protein>
    <recommendedName>
        <fullName evidence="4">Cytochrome C biogenesis protein transmembrane region</fullName>
    </recommendedName>
</protein>
<accession>A0A1G7UTR0</accession>
<keyword evidence="1" id="KW-1133">Transmembrane helix</keyword>
<dbReference type="STRING" id="200378.SAMN05216553_108369"/>
<organism evidence="2 3">
    <name type="scientific">Lentzea fradiae</name>
    <dbReference type="NCBI Taxonomy" id="200378"/>
    <lineage>
        <taxon>Bacteria</taxon>
        <taxon>Bacillati</taxon>
        <taxon>Actinomycetota</taxon>
        <taxon>Actinomycetes</taxon>
        <taxon>Pseudonocardiales</taxon>
        <taxon>Pseudonocardiaceae</taxon>
        <taxon>Lentzea</taxon>
    </lineage>
</organism>
<sequence>MQPQPTFLQAPSPTIPKRGRLVLLSALAGFVLTVIWSAPFVDRIIGDNVANSMLGYDAKATPLDGVLAGIAFAFVTGLAGSFTACNIAVFGVVTPLVGDQKDTKPRWRASLRALWWICVGAVGISALYGAVVAIVGTSMPQFSTAASVAGVLSPRQVQSLIVFGLIGIAFIYLGLAALRLVPDPFARIRERHPAVPLVVMGVLIGALLIGRPFPLFRIMFRHAAESGNVLYGMSAFVLQSLGNLVIAAVVFLVLAHGTGGRVQRWLAAKPGRVERITAVAFLVFGTFTLLYWDLRSLGRAGLIWYPAVGW</sequence>
<feature type="transmembrane region" description="Helical" evidence="1">
    <location>
        <begin position="114"/>
        <end position="137"/>
    </location>
</feature>
<gene>
    <name evidence="2" type="ORF">SAMN05216553_108369</name>
</gene>
<name>A0A1G7UTR0_9PSEU</name>
<keyword evidence="3" id="KW-1185">Reference proteome</keyword>
<feature type="transmembrane region" description="Helical" evidence="1">
    <location>
        <begin position="21"/>
        <end position="45"/>
    </location>
</feature>
<evidence type="ECO:0000256" key="1">
    <source>
        <dbReference type="SAM" id="Phobius"/>
    </source>
</evidence>
<dbReference type="EMBL" id="FNCC01000008">
    <property type="protein sequence ID" value="SDG50120.1"/>
    <property type="molecule type" value="Genomic_DNA"/>
</dbReference>
<feature type="transmembrane region" description="Helical" evidence="1">
    <location>
        <begin position="65"/>
        <end position="93"/>
    </location>
</feature>
<reference evidence="3" key="1">
    <citation type="submission" date="2016-10" db="EMBL/GenBank/DDBJ databases">
        <authorList>
            <person name="Varghese N."/>
            <person name="Submissions S."/>
        </authorList>
    </citation>
    <scope>NUCLEOTIDE SEQUENCE [LARGE SCALE GENOMIC DNA]</scope>
    <source>
        <strain evidence="3">CGMCC 4.3506</strain>
    </source>
</reference>
<keyword evidence="1" id="KW-0812">Transmembrane</keyword>
<feature type="transmembrane region" description="Helical" evidence="1">
    <location>
        <begin position="193"/>
        <end position="210"/>
    </location>
</feature>
<feature type="transmembrane region" description="Helical" evidence="1">
    <location>
        <begin position="230"/>
        <end position="255"/>
    </location>
</feature>
<proteinExistence type="predicted"/>
<evidence type="ECO:0000313" key="2">
    <source>
        <dbReference type="EMBL" id="SDG50120.1"/>
    </source>
</evidence>
<feature type="transmembrane region" description="Helical" evidence="1">
    <location>
        <begin position="157"/>
        <end position="181"/>
    </location>
</feature>
<evidence type="ECO:0008006" key="4">
    <source>
        <dbReference type="Google" id="ProtNLM"/>
    </source>
</evidence>
<keyword evidence="1" id="KW-0472">Membrane</keyword>
<evidence type="ECO:0000313" key="3">
    <source>
        <dbReference type="Proteomes" id="UP000199623"/>
    </source>
</evidence>
<dbReference type="Proteomes" id="UP000199623">
    <property type="component" value="Unassembled WGS sequence"/>
</dbReference>
<feature type="transmembrane region" description="Helical" evidence="1">
    <location>
        <begin position="276"/>
        <end position="292"/>
    </location>
</feature>
<dbReference type="RefSeq" id="WP_090051545.1">
    <property type="nucleotide sequence ID" value="NZ_FNCC01000008.1"/>
</dbReference>